<gene>
    <name evidence="7" type="ORF">AH68_08650</name>
</gene>
<sequence length="413" mass="45589">MDALYVFITTSLPKAGAQVSGLPLTLNLLLTAYVILRQPNRTLLMIQRFRGLTVAYGTLFIFGVLSILMALAQGMEAYTLSQMIIVVGSPLVGVAATRMSSRQFSRIIICSMFIVNLYGIIQFAIGIENCAVAGITYTLGQDFTDKAIGFHADGTVEKIPSTYQSGSSLGIFNVLGVSFLLSNYQDSSIWKYMRYVALGLGLVGVMLSGSRSIQIPFILLLIIFLIQFVKQLPPRKRSMTLGVGGIALAIGAVCLCAQQTIVDRFFDRLVNQTLADKTASGRTEQWSQSFEVISQMNGWQLLRQIMFGQNPHTDVVGEGLPKFFFMFGIVSTMAFYGGLLYIIRCCWQCRRSRTVALGILCVFCAFCVDRSFNYPPNIMNVSLFAAAVLKNHSFTNSSEQRLRNTAIKSLIND</sequence>
<feature type="transmembrane region" description="Helical" evidence="5">
    <location>
        <begin position="241"/>
        <end position="261"/>
    </location>
</feature>
<dbReference type="InterPro" id="IPR007016">
    <property type="entry name" value="O-antigen_ligase-rel_domated"/>
</dbReference>
<evidence type="ECO:0000259" key="6">
    <source>
        <dbReference type="Pfam" id="PF04932"/>
    </source>
</evidence>
<reference evidence="7 8" key="1">
    <citation type="journal article" date="2015" name="Genome Announc.">
        <title>Complete and Assembled Genome Sequence of Bifidobacterium kashiwanohense PV20-2, Isolated from the Feces of an Anemic Kenyan Infant.</title>
        <authorList>
            <person name="Vazquez-Gutierrez P."/>
            <person name="Lacroix C."/>
            <person name="Chassard C."/>
            <person name="Klumpp J."/>
            <person name="Jans C."/>
            <person name="Stevens M.J."/>
        </authorList>
    </citation>
    <scope>NUCLEOTIDE SEQUENCE [LARGE SCALE GENOMIC DNA]</scope>
    <source>
        <strain evidence="7 8">PV20-2</strain>
    </source>
</reference>
<evidence type="ECO:0000256" key="2">
    <source>
        <dbReference type="ARBA" id="ARBA00022692"/>
    </source>
</evidence>
<feature type="domain" description="O-antigen ligase-related" evidence="6">
    <location>
        <begin position="197"/>
        <end position="295"/>
    </location>
</feature>
<accession>A0A0A7I8F0</accession>
<dbReference type="RefSeq" id="WP_158332994.1">
    <property type="nucleotide sequence ID" value="NZ_CP007456.1"/>
</dbReference>
<dbReference type="HOGENOM" id="CLU_680967_0_0_11"/>
<dbReference type="AlphaFoldDB" id="A0A0A7I8F0"/>
<evidence type="ECO:0000313" key="7">
    <source>
        <dbReference type="EMBL" id="AIZ15094.1"/>
    </source>
</evidence>
<evidence type="ECO:0000313" key="8">
    <source>
        <dbReference type="Proteomes" id="UP000030625"/>
    </source>
</evidence>
<keyword evidence="4 5" id="KW-0472">Membrane</keyword>
<keyword evidence="2 5" id="KW-0812">Transmembrane</keyword>
<feature type="transmembrane region" description="Helical" evidence="5">
    <location>
        <begin position="48"/>
        <end position="71"/>
    </location>
</feature>
<feature type="transmembrane region" description="Helical" evidence="5">
    <location>
        <begin position="163"/>
        <end position="182"/>
    </location>
</feature>
<feature type="transmembrane region" description="Helical" evidence="5">
    <location>
        <begin position="323"/>
        <end position="343"/>
    </location>
</feature>
<dbReference type="EMBL" id="CP007456">
    <property type="protein sequence ID" value="AIZ15094.1"/>
    <property type="molecule type" value="Genomic_DNA"/>
</dbReference>
<dbReference type="KEGG" id="bka:AH68_08650"/>
<dbReference type="Pfam" id="PF04932">
    <property type="entry name" value="Wzy_C"/>
    <property type="match status" value="1"/>
</dbReference>
<protein>
    <submittedName>
        <fullName evidence="7">FhiA protein</fullName>
    </submittedName>
</protein>
<dbReference type="PANTHER" id="PTHR37422">
    <property type="entry name" value="TEICHURONIC ACID BIOSYNTHESIS PROTEIN TUAE"/>
    <property type="match status" value="1"/>
</dbReference>
<organism evidence="7 8">
    <name type="scientific">Bifidobacterium catenulatum PV20-2</name>
    <dbReference type="NCBI Taxonomy" id="1447716"/>
    <lineage>
        <taxon>Bacteria</taxon>
        <taxon>Bacillati</taxon>
        <taxon>Actinomycetota</taxon>
        <taxon>Actinomycetes</taxon>
        <taxon>Bifidobacteriales</taxon>
        <taxon>Bifidobacteriaceae</taxon>
        <taxon>Bifidobacterium</taxon>
    </lineage>
</organism>
<feature type="transmembrane region" description="Helical" evidence="5">
    <location>
        <begin position="77"/>
        <end position="95"/>
    </location>
</feature>
<evidence type="ECO:0000256" key="5">
    <source>
        <dbReference type="SAM" id="Phobius"/>
    </source>
</evidence>
<dbReference type="GO" id="GO:0016020">
    <property type="term" value="C:membrane"/>
    <property type="evidence" value="ECO:0007669"/>
    <property type="project" value="UniProtKB-SubCell"/>
</dbReference>
<evidence type="ECO:0000256" key="1">
    <source>
        <dbReference type="ARBA" id="ARBA00004141"/>
    </source>
</evidence>
<dbReference type="Proteomes" id="UP000030625">
    <property type="component" value="Chromosome"/>
</dbReference>
<keyword evidence="3 5" id="KW-1133">Transmembrane helix</keyword>
<comment type="subcellular location">
    <subcellularLocation>
        <location evidence="1">Membrane</location>
        <topology evidence="1">Multi-pass membrane protein</topology>
    </subcellularLocation>
</comment>
<dbReference type="STRING" id="1447716.AH68_08650"/>
<feature type="transmembrane region" description="Helical" evidence="5">
    <location>
        <begin position="15"/>
        <end position="36"/>
    </location>
</feature>
<dbReference type="OrthoDB" id="2987448at2"/>
<evidence type="ECO:0000256" key="4">
    <source>
        <dbReference type="ARBA" id="ARBA00023136"/>
    </source>
</evidence>
<name>A0A0A7I8F0_9BIFI</name>
<dbReference type="InterPro" id="IPR051533">
    <property type="entry name" value="WaaL-like"/>
</dbReference>
<feature type="transmembrane region" description="Helical" evidence="5">
    <location>
        <begin position="189"/>
        <end position="207"/>
    </location>
</feature>
<dbReference type="PANTHER" id="PTHR37422:SF13">
    <property type="entry name" value="LIPOPOLYSACCHARIDE BIOSYNTHESIS PROTEIN PA4999-RELATED"/>
    <property type="match status" value="1"/>
</dbReference>
<feature type="transmembrane region" description="Helical" evidence="5">
    <location>
        <begin position="213"/>
        <end position="229"/>
    </location>
</feature>
<proteinExistence type="predicted"/>
<evidence type="ECO:0000256" key="3">
    <source>
        <dbReference type="ARBA" id="ARBA00022989"/>
    </source>
</evidence>